<dbReference type="EMBL" id="UINC01202517">
    <property type="protein sequence ID" value="SVE22358.1"/>
    <property type="molecule type" value="Genomic_DNA"/>
</dbReference>
<dbReference type="AlphaFoldDB" id="A0A383BSN1"/>
<feature type="region of interest" description="Disordered" evidence="1">
    <location>
        <begin position="18"/>
        <end position="45"/>
    </location>
</feature>
<organism evidence="2">
    <name type="scientific">marine metagenome</name>
    <dbReference type="NCBI Taxonomy" id="408172"/>
    <lineage>
        <taxon>unclassified sequences</taxon>
        <taxon>metagenomes</taxon>
        <taxon>ecological metagenomes</taxon>
    </lineage>
</organism>
<gene>
    <name evidence="2" type="ORF">METZ01_LOCUS475212</name>
</gene>
<feature type="non-terminal residue" evidence="2">
    <location>
        <position position="1"/>
    </location>
</feature>
<proteinExistence type="predicted"/>
<sequence>TKIKLNTQLQFKFAGAESDDIKESDVLDSTPEDFDDEYNDGENQKKFNKDNGGNLWETELGFNYRTWKYPNSEWDYTSSLYTTHKISLSKNWSLIYTANFNLKEKEMVLNKFSIYRPLHCWEFSFNFWPQGISSGFSLEIKVKNPDLQDIKVISSDYKRGFSGY</sequence>
<protein>
    <recommendedName>
        <fullName evidence="3">LptD C-terminal domain-containing protein</fullName>
    </recommendedName>
</protein>
<evidence type="ECO:0008006" key="3">
    <source>
        <dbReference type="Google" id="ProtNLM"/>
    </source>
</evidence>
<reference evidence="2" key="1">
    <citation type="submission" date="2018-05" db="EMBL/GenBank/DDBJ databases">
        <authorList>
            <person name="Lanie J.A."/>
            <person name="Ng W.-L."/>
            <person name="Kazmierczak K.M."/>
            <person name="Andrzejewski T.M."/>
            <person name="Davidsen T.M."/>
            <person name="Wayne K.J."/>
            <person name="Tettelin H."/>
            <person name="Glass J.I."/>
            <person name="Rusch D."/>
            <person name="Podicherti R."/>
            <person name="Tsui H.-C.T."/>
            <person name="Winkler M.E."/>
        </authorList>
    </citation>
    <scope>NUCLEOTIDE SEQUENCE</scope>
</reference>
<feature type="compositionally biased region" description="Acidic residues" evidence="1">
    <location>
        <begin position="30"/>
        <end position="40"/>
    </location>
</feature>
<evidence type="ECO:0000313" key="2">
    <source>
        <dbReference type="EMBL" id="SVE22358.1"/>
    </source>
</evidence>
<accession>A0A383BSN1</accession>
<name>A0A383BSN1_9ZZZZ</name>
<evidence type="ECO:0000256" key="1">
    <source>
        <dbReference type="SAM" id="MobiDB-lite"/>
    </source>
</evidence>